<dbReference type="GO" id="GO:0005886">
    <property type="term" value="C:plasma membrane"/>
    <property type="evidence" value="ECO:0007669"/>
    <property type="project" value="UniProtKB-SubCell"/>
</dbReference>
<dbReference type="EMBL" id="LCZJ02000043">
    <property type="protein sequence ID" value="KTD83689.1"/>
    <property type="molecule type" value="Genomic_DNA"/>
</dbReference>
<dbReference type="Gene3D" id="1.10.3730.20">
    <property type="match status" value="1"/>
</dbReference>
<comment type="caution">
    <text evidence="9">The sequence shown here is derived from an EMBL/GenBank/DDBJ whole genome shotgun (WGS) entry which is preliminary data.</text>
</comment>
<dbReference type="InterPro" id="IPR000620">
    <property type="entry name" value="EamA_dom"/>
</dbReference>
<dbReference type="InterPro" id="IPR037185">
    <property type="entry name" value="EmrE-like"/>
</dbReference>
<name>A0A0W1AQR6_9BACL</name>
<feature type="domain" description="EamA" evidence="8">
    <location>
        <begin position="153"/>
        <end position="296"/>
    </location>
</feature>
<dbReference type="RefSeq" id="WP_060626527.1">
    <property type="nucleotide sequence ID" value="NZ_LCZJ02000043.1"/>
</dbReference>
<feature type="domain" description="EamA" evidence="8">
    <location>
        <begin position="8"/>
        <end position="141"/>
    </location>
</feature>
<keyword evidence="6 7" id="KW-0472">Membrane</keyword>
<reference evidence="9 10" key="1">
    <citation type="journal article" date="2015" name="Int. Biodeterior. Biodegradation">
        <title>Physiological and genetic screening methods for the isolation of methyl tert-butyl ether-degrading bacteria for bioremediation purposes.</title>
        <authorList>
            <person name="Guisado I.M."/>
            <person name="Purswani J."/>
            <person name="Gonzalez Lopez J."/>
            <person name="Pozo C."/>
        </authorList>
    </citation>
    <scope>NUCLEOTIDE SEQUENCE [LARGE SCALE GENOMIC DNA]</scope>
    <source>
        <strain evidence="9 10">SH7</strain>
    </source>
</reference>
<dbReference type="SUPFAM" id="SSF103481">
    <property type="entry name" value="Multidrug resistance efflux transporter EmrE"/>
    <property type="match status" value="2"/>
</dbReference>
<feature type="transmembrane region" description="Helical" evidence="7">
    <location>
        <begin position="71"/>
        <end position="92"/>
    </location>
</feature>
<proteinExistence type="inferred from homology"/>
<dbReference type="Proteomes" id="UP000054709">
    <property type="component" value="Unassembled WGS sequence"/>
</dbReference>
<dbReference type="InterPro" id="IPR050638">
    <property type="entry name" value="AA-Vitamin_Transporters"/>
</dbReference>
<evidence type="ECO:0000256" key="1">
    <source>
        <dbReference type="ARBA" id="ARBA00004651"/>
    </source>
</evidence>
<comment type="similarity">
    <text evidence="2">Belongs to the EamA transporter family.</text>
</comment>
<evidence type="ECO:0000313" key="9">
    <source>
        <dbReference type="EMBL" id="KTD83689.1"/>
    </source>
</evidence>
<evidence type="ECO:0000259" key="8">
    <source>
        <dbReference type="Pfam" id="PF00892"/>
    </source>
</evidence>
<keyword evidence="3" id="KW-1003">Cell membrane</keyword>
<dbReference type="AlphaFoldDB" id="A0A0W1AQR6"/>
<feature type="transmembrane region" description="Helical" evidence="7">
    <location>
        <begin position="130"/>
        <end position="148"/>
    </location>
</feature>
<dbReference type="PANTHER" id="PTHR32322:SF18">
    <property type="entry name" value="S-ADENOSYLMETHIONINE_S-ADENOSYLHOMOCYSTEINE TRANSPORTER"/>
    <property type="match status" value="1"/>
</dbReference>
<dbReference type="PANTHER" id="PTHR32322">
    <property type="entry name" value="INNER MEMBRANE TRANSPORTER"/>
    <property type="match status" value="1"/>
</dbReference>
<gene>
    <name evidence="9" type="ORF">UQ64_01120</name>
</gene>
<keyword evidence="5 7" id="KW-1133">Transmembrane helix</keyword>
<evidence type="ECO:0000256" key="2">
    <source>
        <dbReference type="ARBA" id="ARBA00007362"/>
    </source>
</evidence>
<evidence type="ECO:0000313" key="10">
    <source>
        <dbReference type="Proteomes" id="UP000054709"/>
    </source>
</evidence>
<comment type="subcellular location">
    <subcellularLocation>
        <location evidence="1">Cell membrane</location>
        <topology evidence="1">Multi-pass membrane protein</topology>
    </subcellularLocation>
</comment>
<feature type="transmembrane region" description="Helical" evidence="7">
    <location>
        <begin position="223"/>
        <end position="242"/>
    </location>
</feature>
<feature type="transmembrane region" description="Helical" evidence="7">
    <location>
        <begin position="98"/>
        <end position="118"/>
    </location>
</feature>
<feature type="transmembrane region" description="Helical" evidence="7">
    <location>
        <begin position="12"/>
        <end position="34"/>
    </location>
</feature>
<evidence type="ECO:0000256" key="7">
    <source>
        <dbReference type="SAM" id="Phobius"/>
    </source>
</evidence>
<dbReference type="OrthoDB" id="1682095at2"/>
<dbReference type="Pfam" id="PF00892">
    <property type="entry name" value="EamA"/>
    <property type="match status" value="2"/>
</dbReference>
<accession>A0A0W1AQR6</accession>
<evidence type="ECO:0000256" key="3">
    <source>
        <dbReference type="ARBA" id="ARBA00022475"/>
    </source>
</evidence>
<feature type="transmembrane region" description="Helical" evidence="7">
    <location>
        <begin position="279"/>
        <end position="297"/>
    </location>
</feature>
<keyword evidence="4 7" id="KW-0812">Transmembrane</keyword>
<feature type="transmembrane region" description="Helical" evidence="7">
    <location>
        <begin position="154"/>
        <end position="173"/>
    </location>
</feature>
<evidence type="ECO:0000256" key="4">
    <source>
        <dbReference type="ARBA" id="ARBA00022692"/>
    </source>
</evidence>
<feature type="transmembrane region" description="Helical" evidence="7">
    <location>
        <begin position="254"/>
        <end position="273"/>
    </location>
</feature>
<evidence type="ECO:0000256" key="5">
    <source>
        <dbReference type="ARBA" id="ARBA00022989"/>
    </source>
</evidence>
<evidence type="ECO:0000256" key="6">
    <source>
        <dbReference type="ARBA" id="ARBA00023136"/>
    </source>
</evidence>
<feature type="transmembrane region" description="Helical" evidence="7">
    <location>
        <begin position="185"/>
        <end position="203"/>
    </location>
</feature>
<protein>
    <submittedName>
        <fullName evidence="9">Transporter</fullName>
    </submittedName>
</protein>
<sequence length="312" mass="33901">MNTSSTQKAIVAAVLNAVIVGFSFIFVKMALSVSDPFDTLAHRFTLSFLAASLFTFPGWGRVKFGMSKAAVVIPLALLYPSLYFTLQAFGLLHTTSAVAGIIQATMPIFTIILAAMFLKETTSGFQKISTLISVAGIILIFAIPGVSISSSSLWGVLLILISALSLAGYNVAARKLTRTWSPKELTYMITLFGFIFFNGLSIIKHGSAGTLNQYFTPFQEPKFIFSMIYLGVLSSLVTSFLSNYALSRMEASRVSIFGSLSTVVSILGGVLLLNEQLEWYHWTGTVMIVAGVIGVNWRKKEKLQVKGEIGLD</sequence>
<feature type="transmembrane region" description="Helical" evidence="7">
    <location>
        <begin position="40"/>
        <end position="59"/>
    </location>
</feature>
<keyword evidence="10" id="KW-1185">Reference proteome</keyword>
<organism evidence="9 10">
    <name type="scientific">Paenibacillus etheri</name>
    <dbReference type="NCBI Taxonomy" id="1306852"/>
    <lineage>
        <taxon>Bacteria</taxon>
        <taxon>Bacillati</taxon>
        <taxon>Bacillota</taxon>
        <taxon>Bacilli</taxon>
        <taxon>Bacillales</taxon>
        <taxon>Paenibacillaceae</taxon>
        <taxon>Paenibacillus</taxon>
    </lineage>
</organism>